<proteinExistence type="predicted"/>
<dbReference type="EMBL" id="AZNF01000002">
    <property type="protein sequence ID" value="KID69671.1"/>
    <property type="molecule type" value="Genomic_DNA"/>
</dbReference>
<dbReference type="Proteomes" id="UP000031186">
    <property type="component" value="Unassembled WGS sequence"/>
</dbReference>
<accession>A0A0B4FVF3</accession>
<dbReference type="Gene3D" id="3.30.710.10">
    <property type="entry name" value="Potassium Channel Kv1.1, Chain A"/>
    <property type="match status" value="1"/>
</dbReference>
<dbReference type="VEuPathDB" id="FungiDB:MAN_02185"/>
<keyword evidence="3" id="KW-1185">Reference proteome</keyword>
<reference evidence="2 3" key="1">
    <citation type="journal article" date="2014" name="Proc. Natl. Acad. Sci. U.S.A.">
        <title>Trajectory and genomic determinants of fungal-pathogen speciation and host adaptation.</title>
        <authorList>
            <person name="Hu X."/>
            <person name="Xiao G."/>
            <person name="Zheng P."/>
            <person name="Shang Y."/>
            <person name="Su Y."/>
            <person name="Zhang X."/>
            <person name="Liu X."/>
            <person name="Zhan S."/>
            <person name="St Leger R.J."/>
            <person name="Wang C."/>
        </authorList>
    </citation>
    <scope>NUCLEOTIDE SEQUENCE [LARGE SCALE GENOMIC DNA]</scope>
    <source>
        <strain evidence="2 3">ARSEF 549</strain>
    </source>
</reference>
<dbReference type="InterPro" id="IPR000210">
    <property type="entry name" value="BTB/POZ_dom"/>
</dbReference>
<dbReference type="PROSITE" id="PS50097">
    <property type="entry name" value="BTB"/>
    <property type="match status" value="1"/>
</dbReference>
<evidence type="ECO:0000259" key="1">
    <source>
        <dbReference type="PROSITE" id="PS50097"/>
    </source>
</evidence>
<sequence length="297" mass="34367">MYSAIASSKPYRFIIGPQRRKFTIHSAIVARQSDYLEKLVNGDFKEGNEKTVHWENVDEETFVCFWQYAYTGSYDIPREEPKITQAVPGEGSEDGDEMESPKYTSEIIDELLKSRRHEEGRDEGSRPSARDWEWGWRKNTKSAAEERPKKPSNRGRLWELFTALRPTVENEAEVKSEQKNEGYDFDASDLLCHARVYVFADCHGILNLMKLSYDRIHQTLRNLDLRTETLASIIDLDDIIALVDYCFETPAPPDLKELVVLYSACNIEKLWADEQFQHIIETHGDLSRAVIASLLRR</sequence>
<evidence type="ECO:0000313" key="2">
    <source>
        <dbReference type="EMBL" id="KID69671.1"/>
    </source>
</evidence>
<dbReference type="InterPro" id="IPR011333">
    <property type="entry name" value="SKP1/BTB/POZ_sf"/>
</dbReference>
<gene>
    <name evidence="2" type="ORF">MAN_02185</name>
</gene>
<name>A0A0B4FVF3_METAF</name>
<dbReference type="OrthoDB" id="9997739at2759"/>
<evidence type="ECO:0000313" key="3">
    <source>
        <dbReference type="Proteomes" id="UP000031186"/>
    </source>
</evidence>
<dbReference type="PANTHER" id="PTHR47843:SF2">
    <property type="entry name" value="BTB DOMAIN-CONTAINING PROTEIN"/>
    <property type="match status" value="1"/>
</dbReference>
<dbReference type="SUPFAM" id="SSF54695">
    <property type="entry name" value="POZ domain"/>
    <property type="match status" value="1"/>
</dbReference>
<dbReference type="PANTHER" id="PTHR47843">
    <property type="entry name" value="BTB DOMAIN-CONTAINING PROTEIN-RELATED"/>
    <property type="match status" value="1"/>
</dbReference>
<organism evidence="2 3">
    <name type="scientific">Metarhizium anisopliae (strain ARSEF 549)</name>
    <dbReference type="NCBI Taxonomy" id="3151832"/>
    <lineage>
        <taxon>Eukaryota</taxon>
        <taxon>Fungi</taxon>
        <taxon>Dikarya</taxon>
        <taxon>Ascomycota</taxon>
        <taxon>Pezizomycotina</taxon>
        <taxon>Sordariomycetes</taxon>
        <taxon>Hypocreomycetidae</taxon>
        <taxon>Hypocreales</taxon>
        <taxon>Clavicipitaceae</taxon>
        <taxon>Metarhizium</taxon>
    </lineage>
</organism>
<dbReference type="HOGENOM" id="CLU_056399_1_0_1"/>
<feature type="non-terminal residue" evidence="2">
    <location>
        <position position="1"/>
    </location>
</feature>
<feature type="domain" description="BTB" evidence="1">
    <location>
        <begin position="9"/>
        <end position="78"/>
    </location>
</feature>
<dbReference type="Pfam" id="PF00651">
    <property type="entry name" value="BTB"/>
    <property type="match status" value="1"/>
</dbReference>
<dbReference type="AlphaFoldDB" id="A0A0B4FVF3"/>
<comment type="caution">
    <text evidence="2">The sequence shown here is derived from an EMBL/GenBank/DDBJ whole genome shotgun (WGS) entry which is preliminary data.</text>
</comment>
<protein>
    <submittedName>
        <fullName evidence="2">BTB/POZ fold protein</fullName>
    </submittedName>
</protein>